<feature type="domain" description="3-keto-alpha-glucoside-1,2-lyase/3-keto-2-hydroxy-glucal hydratase" evidence="1">
    <location>
        <begin position="23"/>
        <end position="198"/>
    </location>
</feature>
<dbReference type="EMBL" id="FQZE01000025">
    <property type="protein sequence ID" value="SHJ64284.1"/>
    <property type="molecule type" value="Genomic_DNA"/>
</dbReference>
<accession>A0A1M6KZL1</accession>
<proteinExistence type="predicted"/>
<gene>
    <name evidence="2" type="ORF">SAMN05444280_1258</name>
</gene>
<organism evidence="2 3">
    <name type="scientific">Tangfeifania diversioriginum</name>
    <dbReference type="NCBI Taxonomy" id="1168035"/>
    <lineage>
        <taxon>Bacteria</taxon>
        <taxon>Pseudomonadati</taxon>
        <taxon>Bacteroidota</taxon>
        <taxon>Bacteroidia</taxon>
        <taxon>Marinilabiliales</taxon>
        <taxon>Prolixibacteraceae</taxon>
        <taxon>Tangfeifania</taxon>
    </lineage>
</organism>
<dbReference type="RefSeq" id="WP_073171202.1">
    <property type="nucleotide sequence ID" value="NZ_FQZE01000025.1"/>
</dbReference>
<dbReference type="OrthoDB" id="9784457at2"/>
<keyword evidence="3" id="KW-1185">Reference proteome</keyword>
<dbReference type="GO" id="GO:0016787">
    <property type="term" value="F:hydrolase activity"/>
    <property type="evidence" value="ECO:0007669"/>
    <property type="project" value="InterPro"/>
</dbReference>
<evidence type="ECO:0000313" key="2">
    <source>
        <dbReference type="EMBL" id="SHJ64284.1"/>
    </source>
</evidence>
<sequence>MRKITFLGLVLSLSIVVIACNGGWESLFNGENLDGWKVHGTEKWYVEDGLLICESGPDEAYGYLSTEKNYDDFELSVEFLQEADGNSGVFFRSTFDGTKVSGWQVEVAPPNHDTGGIYESYGRGWLVQIPDEKENILKMGEWNEMRIRVVGGHVTTWLNGEQMVDIEDEKIAEGKGAIALQIHDGGGIKVKWRNIKIKEL</sequence>
<dbReference type="Proteomes" id="UP000184050">
    <property type="component" value="Unassembled WGS sequence"/>
</dbReference>
<evidence type="ECO:0000259" key="1">
    <source>
        <dbReference type="Pfam" id="PF06439"/>
    </source>
</evidence>
<dbReference type="Pfam" id="PF06439">
    <property type="entry name" value="3keto-disac_hyd"/>
    <property type="match status" value="1"/>
</dbReference>
<name>A0A1M6KZL1_9BACT</name>
<dbReference type="Gene3D" id="2.60.120.560">
    <property type="entry name" value="Exo-inulinase, domain 1"/>
    <property type="match status" value="1"/>
</dbReference>
<dbReference type="InterPro" id="IPR010496">
    <property type="entry name" value="AL/BT2_dom"/>
</dbReference>
<dbReference type="PROSITE" id="PS51257">
    <property type="entry name" value="PROKAR_LIPOPROTEIN"/>
    <property type="match status" value="1"/>
</dbReference>
<dbReference type="STRING" id="1168035.SAMN05444280_1258"/>
<reference evidence="2 3" key="1">
    <citation type="submission" date="2016-11" db="EMBL/GenBank/DDBJ databases">
        <authorList>
            <person name="Jaros S."/>
            <person name="Januszkiewicz K."/>
            <person name="Wedrychowicz H."/>
        </authorList>
    </citation>
    <scope>NUCLEOTIDE SEQUENCE [LARGE SCALE GENOMIC DNA]</scope>
    <source>
        <strain evidence="2 3">DSM 27063</strain>
    </source>
</reference>
<evidence type="ECO:0000313" key="3">
    <source>
        <dbReference type="Proteomes" id="UP000184050"/>
    </source>
</evidence>
<protein>
    <recommendedName>
        <fullName evidence="1">3-keto-alpha-glucoside-1,2-lyase/3-keto-2-hydroxy-glucal hydratase domain-containing protein</fullName>
    </recommendedName>
</protein>
<dbReference type="AlphaFoldDB" id="A0A1M6KZL1"/>